<dbReference type="GO" id="GO:0003885">
    <property type="term" value="F:D-arabinono-1,4-lactone oxidase activity"/>
    <property type="evidence" value="ECO:0007669"/>
    <property type="project" value="InterPro"/>
</dbReference>
<dbReference type="EMBL" id="PSQE01000007">
    <property type="protein sequence ID" value="RHN49594.1"/>
    <property type="molecule type" value="Genomic_DNA"/>
</dbReference>
<organism evidence="6 9">
    <name type="scientific">Medicago truncatula</name>
    <name type="common">Barrel medic</name>
    <name type="synonym">Medicago tribuloides</name>
    <dbReference type="NCBI Taxonomy" id="3880"/>
    <lineage>
        <taxon>Eukaryota</taxon>
        <taxon>Viridiplantae</taxon>
        <taxon>Streptophyta</taxon>
        <taxon>Embryophyta</taxon>
        <taxon>Tracheophyta</taxon>
        <taxon>Spermatophyta</taxon>
        <taxon>Magnoliopsida</taxon>
        <taxon>eudicotyledons</taxon>
        <taxon>Gunneridae</taxon>
        <taxon>Pentapetalae</taxon>
        <taxon>rosids</taxon>
        <taxon>fabids</taxon>
        <taxon>Fabales</taxon>
        <taxon>Fabaceae</taxon>
        <taxon>Papilionoideae</taxon>
        <taxon>50 kb inversion clade</taxon>
        <taxon>NPAAA clade</taxon>
        <taxon>Hologalegina</taxon>
        <taxon>IRL clade</taxon>
        <taxon>Trifolieae</taxon>
        <taxon>Medicago</taxon>
    </lineage>
</organism>
<dbReference type="InterPro" id="IPR007173">
    <property type="entry name" value="ALO_C"/>
</dbReference>
<keyword evidence="9" id="KW-1185">Reference proteome</keyword>
<dbReference type="eggNOG" id="KOG4730">
    <property type="taxonomic scope" value="Eukaryota"/>
</dbReference>
<name>G7L535_MEDTR</name>
<dbReference type="InterPro" id="IPR055154">
    <property type="entry name" value="GULLO2-like_C"/>
</dbReference>
<feature type="domain" description="D-arabinono-1,4-lactone oxidase C-terminal" evidence="4">
    <location>
        <begin position="18"/>
        <end position="101"/>
    </location>
</feature>
<dbReference type="STRING" id="3880.G7L535"/>
<dbReference type="PaxDb" id="3880-AES82813"/>
<dbReference type="Gramene" id="rna44441">
    <property type="protein sequence ID" value="RHN49594.1"/>
    <property type="gene ID" value="gene44441"/>
</dbReference>
<comment type="similarity">
    <text evidence="2">Belongs to the oxygen-dependent FAD-linked oxidoreductase family.</text>
</comment>
<gene>
    <name evidence="6" type="ordered locus">MTR_7g118100</name>
    <name evidence="7" type="ORF">MtrunA17_Chr7g0276181</name>
</gene>
<reference evidence="6 9" key="2">
    <citation type="journal article" date="2014" name="BMC Genomics">
        <title>An improved genome release (version Mt4.0) for the model legume Medicago truncatula.</title>
        <authorList>
            <person name="Tang H."/>
            <person name="Krishnakumar V."/>
            <person name="Bidwell S."/>
            <person name="Rosen B."/>
            <person name="Chan A."/>
            <person name="Zhou S."/>
            <person name="Gentzbittel L."/>
            <person name="Childs K.L."/>
            <person name="Yandell M."/>
            <person name="Gundlach H."/>
            <person name="Mayer K.F."/>
            <person name="Schwartz D.C."/>
            <person name="Town C.D."/>
        </authorList>
    </citation>
    <scope>GENOME REANNOTATION</scope>
    <source>
        <strain evidence="8 9">cv. Jemalong A17</strain>
    </source>
</reference>
<comment type="pathway">
    <text evidence="1">Cofactor biosynthesis; L-ascorbate biosynthesis.</text>
</comment>
<dbReference type="GO" id="GO:0019853">
    <property type="term" value="P:L-ascorbic acid biosynthetic process"/>
    <property type="evidence" value="ECO:0007669"/>
    <property type="project" value="UniProtKB-UniPathway"/>
</dbReference>
<reference evidence="6 9" key="1">
    <citation type="journal article" date="2011" name="Nature">
        <title>The Medicago genome provides insight into the evolution of rhizobial symbioses.</title>
        <authorList>
            <person name="Young N.D."/>
            <person name="Debelle F."/>
            <person name="Oldroyd G.E."/>
            <person name="Geurts R."/>
            <person name="Cannon S.B."/>
            <person name="Udvardi M.K."/>
            <person name="Benedito V.A."/>
            <person name="Mayer K.F."/>
            <person name="Gouzy J."/>
            <person name="Schoof H."/>
            <person name="Van de Peer Y."/>
            <person name="Proost S."/>
            <person name="Cook D.R."/>
            <person name="Meyers B.C."/>
            <person name="Spannagl M."/>
            <person name="Cheung F."/>
            <person name="De Mita S."/>
            <person name="Krishnakumar V."/>
            <person name="Gundlach H."/>
            <person name="Zhou S."/>
            <person name="Mudge J."/>
            <person name="Bharti A.K."/>
            <person name="Murray J.D."/>
            <person name="Naoumkina M.A."/>
            <person name="Rosen B."/>
            <person name="Silverstein K.A."/>
            <person name="Tang H."/>
            <person name="Rombauts S."/>
            <person name="Zhao P.X."/>
            <person name="Zhou P."/>
            <person name="Barbe V."/>
            <person name="Bardou P."/>
            <person name="Bechner M."/>
            <person name="Bellec A."/>
            <person name="Berger A."/>
            <person name="Berges H."/>
            <person name="Bidwell S."/>
            <person name="Bisseling T."/>
            <person name="Choisne N."/>
            <person name="Couloux A."/>
            <person name="Denny R."/>
            <person name="Deshpande S."/>
            <person name="Dai X."/>
            <person name="Doyle J.J."/>
            <person name="Dudez A.M."/>
            <person name="Farmer A.D."/>
            <person name="Fouteau S."/>
            <person name="Franken C."/>
            <person name="Gibelin C."/>
            <person name="Gish J."/>
            <person name="Goldstein S."/>
            <person name="Gonzalez A.J."/>
            <person name="Green P.J."/>
            <person name="Hallab A."/>
            <person name="Hartog M."/>
            <person name="Hua A."/>
            <person name="Humphray S.J."/>
            <person name="Jeong D.H."/>
            <person name="Jing Y."/>
            <person name="Jocker A."/>
            <person name="Kenton S.M."/>
            <person name="Kim D.J."/>
            <person name="Klee K."/>
            <person name="Lai H."/>
            <person name="Lang C."/>
            <person name="Lin S."/>
            <person name="Macmil S.L."/>
            <person name="Magdelenat G."/>
            <person name="Matthews L."/>
            <person name="McCorrison J."/>
            <person name="Monaghan E.L."/>
            <person name="Mun J.H."/>
            <person name="Najar F.Z."/>
            <person name="Nicholson C."/>
            <person name="Noirot C."/>
            <person name="O'Bleness M."/>
            <person name="Paule C.R."/>
            <person name="Poulain J."/>
            <person name="Prion F."/>
            <person name="Qin B."/>
            <person name="Qu C."/>
            <person name="Retzel E.F."/>
            <person name="Riddle C."/>
            <person name="Sallet E."/>
            <person name="Samain S."/>
            <person name="Samson N."/>
            <person name="Sanders I."/>
            <person name="Saurat O."/>
            <person name="Scarpelli C."/>
            <person name="Schiex T."/>
            <person name="Segurens B."/>
            <person name="Severin A.J."/>
            <person name="Sherrier D.J."/>
            <person name="Shi R."/>
            <person name="Sims S."/>
            <person name="Singer S.R."/>
            <person name="Sinharoy S."/>
            <person name="Sterck L."/>
            <person name="Viollet A."/>
            <person name="Wang B.B."/>
            <person name="Wang K."/>
            <person name="Wang M."/>
            <person name="Wang X."/>
            <person name="Warfsmann J."/>
            <person name="Weissenbach J."/>
            <person name="White D.D."/>
            <person name="White J.D."/>
            <person name="Wiley G.B."/>
            <person name="Wincker P."/>
            <person name="Xing Y."/>
            <person name="Yang L."/>
            <person name="Yao Z."/>
            <person name="Ying F."/>
            <person name="Zhai J."/>
            <person name="Zhou L."/>
            <person name="Zuber A."/>
            <person name="Denarie J."/>
            <person name="Dixon R.A."/>
            <person name="May G.D."/>
            <person name="Schwartz D.C."/>
            <person name="Rogers J."/>
            <person name="Quetier F."/>
            <person name="Town C.D."/>
            <person name="Roe B.A."/>
        </authorList>
    </citation>
    <scope>NUCLEOTIDE SEQUENCE [LARGE SCALE GENOMIC DNA]</scope>
    <source>
        <strain evidence="6">A17</strain>
        <strain evidence="8 9">cv. Jemalong A17</strain>
    </source>
</reference>
<evidence type="ECO:0000313" key="9">
    <source>
        <dbReference type="Proteomes" id="UP000002051"/>
    </source>
</evidence>
<dbReference type="EMBL" id="CM001223">
    <property type="protein sequence ID" value="AES82813.2"/>
    <property type="molecule type" value="Genomic_DNA"/>
</dbReference>
<dbReference type="UniPathway" id="UPA00132"/>
<dbReference type="AlphaFoldDB" id="G7L535"/>
<reference evidence="8" key="3">
    <citation type="submission" date="2015-04" db="UniProtKB">
        <authorList>
            <consortium name="EnsemblPlants"/>
        </authorList>
    </citation>
    <scope>IDENTIFICATION</scope>
    <source>
        <strain evidence="8">cv. Jemalong A17</strain>
    </source>
</reference>
<evidence type="ECO:0000256" key="3">
    <source>
        <dbReference type="ARBA" id="ARBA00023002"/>
    </source>
</evidence>
<dbReference type="GO" id="GO:0016020">
    <property type="term" value="C:membrane"/>
    <property type="evidence" value="ECO:0007669"/>
    <property type="project" value="InterPro"/>
</dbReference>
<accession>G7L535</accession>
<dbReference type="EC" id="1.1.3.-" evidence="7"/>
<evidence type="ECO:0000256" key="2">
    <source>
        <dbReference type="ARBA" id="ARBA00005466"/>
    </source>
</evidence>
<accession>A0A0C3WGR0</accession>
<reference evidence="7" key="4">
    <citation type="journal article" date="2018" name="Nat. Plants">
        <title>Whole-genome landscape of Medicago truncatula symbiotic genes.</title>
        <authorList>
            <person name="Pecrix Y."/>
            <person name="Gamas P."/>
            <person name="Carrere S."/>
        </authorList>
    </citation>
    <scope>NUCLEOTIDE SEQUENCE</scope>
    <source>
        <tissue evidence="7">Leaves</tissue>
    </source>
</reference>
<dbReference type="Proteomes" id="UP000265566">
    <property type="component" value="Chromosome 7"/>
</dbReference>
<evidence type="ECO:0000259" key="4">
    <source>
        <dbReference type="Pfam" id="PF04030"/>
    </source>
</evidence>
<dbReference type="EnsemblPlants" id="AES82813">
    <property type="protein sequence ID" value="AES82813"/>
    <property type="gene ID" value="MTR_7g118100"/>
</dbReference>
<keyword evidence="3 7" id="KW-0560">Oxidoreductase</keyword>
<dbReference type="PANTHER" id="PTHR13878">
    <property type="entry name" value="GULONOLACTONE OXIDASE"/>
    <property type="match status" value="1"/>
</dbReference>
<dbReference type="Pfam" id="PF04030">
    <property type="entry name" value="ALO"/>
    <property type="match status" value="1"/>
</dbReference>
<dbReference type="Proteomes" id="UP000002051">
    <property type="component" value="Unassembled WGS sequence"/>
</dbReference>
<feature type="domain" description="L-gulonolactone oxidase 2-like C-terminal" evidence="5">
    <location>
        <begin position="113"/>
        <end position="152"/>
    </location>
</feature>
<dbReference type="Pfam" id="PF22906">
    <property type="entry name" value="GULLO2-like_3rd"/>
    <property type="match status" value="1"/>
</dbReference>
<evidence type="ECO:0000259" key="5">
    <source>
        <dbReference type="Pfam" id="PF22906"/>
    </source>
</evidence>
<dbReference type="InterPro" id="IPR050432">
    <property type="entry name" value="FAD-linked_Oxidoreductases_BP"/>
</dbReference>
<sequence length="156" mass="17832">MESLCATLQLLVHTWETQNAVDFDITYYRSKDPLTPRLFEDIIEEIEQIGLFKYGGLPHWGKNRNLGFVGAIRKYKKAGKFLKVKEEYDSRGLFSSEWTNQVLGLKEGVTILKDGCALEGLCICSQDTHCAPKNSYFCRPGRIYKDARVCRRGVNT</sequence>
<evidence type="ECO:0000313" key="8">
    <source>
        <dbReference type="EnsemblPlants" id="AES82813"/>
    </source>
</evidence>
<evidence type="ECO:0000313" key="7">
    <source>
        <dbReference type="EMBL" id="RHN49594.1"/>
    </source>
</evidence>
<evidence type="ECO:0000256" key="1">
    <source>
        <dbReference type="ARBA" id="ARBA00005147"/>
    </source>
</evidence>
<protein>
    <submittedName>
        <fullName evidence="6">D-arabinono-1,4-lactone oxidase family protein</fullName>
    </submittedName>
    <submittedName>
        <fullName evidence="7">Putative oxidoreductase</fullName>
        <ecNumber evidence="7">1.1.3.-</ecNumber>
    </submittedName>
</protein>
<dbReference type="PANTHER" id="PTHR13878:SF157">
    <property type="entry name" value="L-GULONOLACTONE OXIDASE"/>
    <property type="match status" value="1"/>
</dbReference>
<proteinExistence type="inferred from homology"/>
<dbReference type="HOGENOM" id="CLU_139386_0_0_1"/>
<evidence type="ECO:0000313" key="6">
    <source>
        <dbReference type="EMBL" id="AES82813.2"/>
    </source>
</evidence>